<dbReference type="Proteomes" id="UP001056535">
    <property type="component" value="Chromosome"/>
</dbReference>
<evidence type="ECO:0000256" key="1">
    <source>
        <dbReference type="SAM" id="SignalP"/>
    </source>
</evidence>
<name>A0ABY4YGX6_9MICO</name>
<proteinExistence type="predicted"/>
<gene>
    <name evidence="3" type="ORF">NF557_14835</name>
</gene>
<dbReference type="InterPro" id="IPR027939">
    <property type="entry name" value="NMT1/THI5"/>
</dbReference>
<feature type="chain" id="PRO_5045189230" evidence="1">
    <location>
        <begin position="25"/>
        <end position="356"/>
    </location>
</feature>
<dbReference type="Gene3D" id="3.40.190.10">
    <property type="entry name" value="Periplasmic binding protein-like II"/>
    <property type="match status" value="2"/>
</dbReference>
<feature type="signal peptide" evidence="1">
    <location>
        <begin position="1"/>
        <end position="24"/>
    </location>
</feature>
<sequence length="356" mass="36819">MSVFRKTVGAAVAASALLLVSACGGDTADGDNTATAGGNAAGDAVEILLPFPEGLPFAPLIVARANGYFDDNNVTVETSVADGSGFVTQQLVSGNVQFALLGSADIAVAASKRDDVRVIFCNQVNNVYRIMATEESGVTDIAGLAGKAIGITEPGGGENQYVNAALADAGLESPGDIKVLPIGAAGPQTLDAITKGTVQAYSSSFPDIASLTASGVSWVDITPEKYSAVPGTCMVTTQEVLDSEQGMTNAKGIAKAWVDGQYFALENEQEAFDMICEEHPEACANPDAAQALYDEALNVIRPDTDDQRPGEVAMSAWETVVEILSASEVVPADLDLTPVVSGESIDEVVEFAYSDH</sequence>
<keyword evidence="4" id="KW-1185">Reference proteome</keyword>
<evidence type="ECO:0000313" key="4">
    <source>
        <dbReference type="Proteomes" id="UP001056535"/>
    </source>
</evidence>
<dbReference type="PROSITE" id="PS51257">
    <property type="entry name" value="PROKAR_LIPOPROTEIN"/>
    <property type="match status" value="1"/>
</dbReference>
<evidence type="ECO:0000259" key="2">
    <source>
        <dbReference type="Pfam" id="PF09084"/>
    </source>
</evidence>
<feature type="domain" description="SsuA/THI5-like" evidence="2">
    <location>
        <begin position="57"/>
        <end position="271"/>
    </location>
</feature>
<dbReference type="Pfam" id="PF09084">
    <property type="entry name" value="NMT1"/>
    <property type="match status" value="1"/>
</dbReference>
<dbReference type="SUPFAM" id="SSF53850">
    <property type="entry name" value="Periplasmic binding protein-like II"/>
    <property type="match status" value="1"/>
</dbReference>
<reference evidence="3" key="1">
    <citation type="submission" date="2022-06" db="EMBL/GenBank/DDBJ databases">
        <title>Ornithinimicrobium JY.X270.</title>
        <authorList>
            <person name="Huang Y."/>
        </authorList>
    </citation>
    <scope>NUCLEOTIDE SEQUENCE</scope>
    <source>
        <strain evidence="3">JY.X270</strain>
    </source>
</reference>
<dbReference type="EMBL" id="CP099490">
    <property type="protein sequence ID" value="USQ75859.1"/>
    <property type="molecule type" value="Genomic_DNA"/>
</dbReference>
<protein>
    <submittedName>
        <fullName evidence="3">ABC transporter substrate-binding protein</fullName>
    </submittedName>
</protein>
<dbReference type="PANTHER" id="PTHR31528">
    <property type="entry name" value="4-AMINO-5-HYDROXYMETHYL-2-METHYLPYRIMIDINE PHOSPHATE SYNTHASE THI11-RELATED"/>
    <property type="match status" value="1"/>
</dbReference>
<dbReference type="RefSeq" id="WP_252620372.1">
    <property type="nucleotide sequence ID" value="NZ_CP099490.1"/>
</dbReference>
<organism evidence="3 4">
    <name type="scientific">Ornithinimicrobium cryptoxanthini</name>
    <dbReference type="NCBI Taxonomy" id="2934161"/>
    <lineage>
        <taxon>Bacteria</taxon>
        <taxon>Bacillati</taxon>
        <taxon>Actinomycetota</taxon>
        <taxon>Actinomycetes</taxon>
        <taxon>Micrococcales</taxon>
        <taxon>Ornithinimicrobiaceae</taxon>
        <taxon>Ornithinimicrobium</taxon>
    </lineage>
</organism>
<keyword evidence="1" id="KW-0732">Signal</keyword>
<accession>A0ABY4YGX6</accession>
<dbReference type="PANTHER" id="PTHR31528:SF15">
    <property type="entry name" value="RIBOFLAVIN-BINDING PROTEIN RIBY"/>
    <property type="match status" value="1"/>
</dbReference>
<dbReference type="InterPro" id="IPR015168">
    <property type="entry name" value="SsuA/THI5"/>
</dbReference>
<evidence type="ECO:0000313" key="3">
    <source>
        <dbReference type="EMBL" id="USQ75859.1"/>
    </source>
</evidence>